<keyword evidence="3" id="KW-0560">Oxidoreductase</keyword>
<evidence type="ECO:0000313" key="5">
    <source>
        <dbReference type="EMBL" id="KAF2107004.1"/>
    </source>
</evidence>
<evidence type="ECO:0000259" key="4">
    <source>
        <dbReference type="SMART" id="SM00829"/>
    </source>
</evidence>
<evidence type="ECO:0000313" key="6">
    <source>
        <dbReference type="Proteomes" id="UP000799770"/>
    </source>
</evidence>
<dbReference type="InterPro" id="IPR020843">
    <property type="entry name" value="ER"/>
</dbReference>
<dbReference type="Pfam" id="PF08240">
    <property type="entry name" value="ADH_N"/>
    <property type="match status" value="1"/>
</dbReference>
<evidence type="ECO:0000256" key="2">
    <source>
        <dbReference type="ARBA" id="ARBA00011245"/>
    </source>
</evidence>
<dbReference type="PANTHER" id="PTHR45348:SF2">
    <property type="entry name" value="ZINC-TYPE ALCOHOL DEHYDROGENASE-LIKE PROTEIN C2E1P3.01"/>
    <property type="match status" value="1"/>
</dbReference>
<dbReference type="InterPro" id="IPR011032">
    <property type="entry name" value="GroES-like_sf"/>
</dbReference>
<sequence>MATQRAIKIQRKGVAAVVDDALIPQLRPDDVLVETYCIGLNPTDWKTTQFFPSVGSTVGCDFAGIVRAVGEAVTDLQVGDRVRGTCHGSNSKCLSDGAFANYIAAAQVMTFKMPENMTMEEGASVGVAVATVGMCLYQSLGLRLLAAGHPRETKEPILIYGGSTSIGTLALQIAKLCGMTVITTCSPANFDLVRSYGADFAFDYNSPTVVADIKAAAGDNVKKIMDCVSTSETGQLCGAAMGPGPDGHYVCVNPVTGIGRTDVRRTLRYAYTGLGRPCRISGKEFPVIMEDVTTTRMFQLEIWELLFKKRALKLHPLCVRAGGLDAALKGLGEMRDGKVRGVKLIYEMKI</sequence>
<dbReference type="SUPFAM" id="SSF50129">
    <property type="entry name" value="GroES-like"/>
    <property type="match status" value="1"/>
</dbReference>
<dbReference type="Gene3D" id="3.90.180.10">
    <property type="entry name" value="Medium-chain alcohol dehydrogenases, catalytic domain"/>
    <property type="match status" value="1"/>
</dbReference>
<dbReference type="InterPro" id="IPR013149">
    <property type="entry name" value="ADH-like_C"/>
</dbReference>
<dbReference type="EMBL" id="ML977357">
    <property type="protein sequence ID" value="KAF2107004.1"/>
    <property type="molecule type" value="Genomic_DNA"/>
</dbReference>
<dbReference type="GO" id="GO:0016651">
    <property type="term" value="F:oxidoreductase activity, acting on NAD(P)H"/>
    <property type="evidence" value="ECO:0007669"/>
    <property type="project" value="InterPro"/>
</dbReference>
<dbReference type="OrthoDB" id="48317at2759"/>
<organism evidence="5 6">
    <name type="scientific">Lophiotrema nucula</name>
    <dbReference type="NCBI Taxonomy" id="690887"/>
    <lineage>
        <taxon>Eukaryota</taxon>
        <taxon>Fungi</taxon>
        <taxon>Dikarya</taxon>
        <taxon>Ascomycota</taxon>
        <taxon>Pezizomycotina</taxon>
        <taxon>Dothideomycetes</taxon>
        <taxon>Pleosporomycetidae</taxon>
        <taxon>Pleosporales</taxon>
        <taxon>Lophiotremataceae</taxon>
        <taxon>Lophiotrema</taxon>
    </lineage>
</organism>
<dbReference type="InterPro" id="IPR013154">
    <property type="entry name" value="ADH-like_N"/>
</dbReference>
<dbReference type="InterPro" id="IPR047122">
    <property type="entry name" value="Trans-enoyl_RdTase-like"/>
</dbReference>
<evidence type="ECO:0000256" key="3">
    <source>
        <dbReference type="ARBA" id="ARBA00023002"/>
    </source>
</evidence>
<dbReference type="CDD" id="cd08249">
    <property type="entry name" value="enoyl_reductase_like"/>
    <property type="match status" value="1"/>
</dbReference>
<dbReference type="InterPro" id="IPR036291">
    <property type="entry name" value="NAD(P)-bd_dom_sf"/>
</dbReference>
<comment type="similarity">
    <text evidence="1">Belongs to the zinc-containing alcohol dehydrogenase family.</text>
</comment>
<accession>A0A6A5YJU3</accession>
<dbReference type="Gene3D" id="3.40.50.720">
    <property type="entry name" value="NAD(P)-binding Rossmann-like Domain"/>
    <property type="match status" value="1"/>
</dbReference>
<dbReference type="PANTHER" id="PTHR45348">
    <property type="entry name" value="HYPOTHETICAL OXIDOREDUCTASE (EUROFUNG)"/>
    <property type="match status" value="1"/>
</dbReference>
<proteinExistence type="inferred from homology"/>
<dbReference type="SMART" id="SM00829">
    <property type="entry name" value="PKS_ER"/>
    <property type="match status" value="1"/>
</dbReference>
<gene>
    <name evidence="5" type="ORF">BDV96DRAFT_589970</name>
</gene>
<dbReference type="Pfam" id="PF00107">
    <property type="entry name" value="ADH_zinc_N"/>
    <property type="match status" value="1"/>
</dbReference>
<dbReference type="AlphaFoldDB" id="A0A6A5YJU3"/>
<comment type="subunit">
    <text evidence="2">Monomer.</text>
</comment>
<name>A0A6A5YJU3_9PLEO</name>
<reference evidence="5" key="1">
    <citation type="journal article" date="2020" name="Stud. Mycol.">
        <title>101 Dothideomycetes genomes: a test case for predicting lifestyles and emergence of pathogens.</title>
        <authorList>
            <person name="Haridas S."/>
            <person name="Albert R."/>
            <person name="Binder M."/>
            <person name="Bloem J."/>
            <person name="Labutti K."/>
            <person name="Salamov A."/>
            <person name="Andreopoulos B."/>
            <person name="Baker S."/>
            <person name="Barry K."/>
            <person name="Bills G."/>
            <person name="Bluhm B."/>
            <person name="Cannon C."/>
            <person name="Castanera R."/>
            <person name="Culley D."/>
            <person name="Daum C."/>
            <person name="Ezra D."/>
            <person name="Gonzalez J."/>
            <person name="Henrissat B."/>
            <person name="Kuo A."/>
            <person name="Liang C."/>
            <person name="Lipzen A."/>
            <person name="Lutzoni F."/>
            <person name="Magnuson J."/>
            <person name="Mondo S."/>
            <person name="Nolan M."/>
            <person name="Ohm R."/>
            <person name="Pangilinan J."/>
            <person name="Park H.-J."/>
            <person name="Ramirez L."/>
            <person name="Alfaro M."/>
            <person name="Sun H."/>
            <person name="Tritt A."/>
            <person name="Yoshinaga Y."/>
            <person name="Zwiers L.-H."/>
            <person name="Turgeon B."/>
            <person name="Goodwin S."/>
            <person name="Spatafora J."/>
            <person name="Crous P."/>
            <person name="Grigoriev I."/>
        </authorList>
    </citation>
    <scope>NUCLEOTIDE SEQUENCE</scope>
    <source>
        <strain evidence="5">CBS 627.86</strain>
    </source>
</reference>
<dbReference type="Proteomes" id="UP000799770">
    <property type="component" value="Unassembled WGS sequence"/>
</dbReference>
<dbReference type="SUPFAM" id="SSF51735">
    <property type="entry name" value="NAD(P)-binding Rossmann-fold domains"/>
    <property type="match status" value="1"/>
</dbReference>
<protein>
    <submittedName>
        <fullName evidence="5">Putative zinc-binding oxidoreductase ToxD</fullName>
    </submittedName>
</protein>
<feature type="domain" description="Enoyl reductase (ER)" evidence="4">
    <location>
        <begin position="13"/>
        <end position="345"/>
    </location>
</feature>
<evidence type="ECO:0000256" key="1">
    <source>
        <dbReference type="ARBA" id="ARBA00008072"/>
    </source>
</evidence>
<keyword evidence="6" id="KW-1185">Reference proteome</keyword>